<dbReference type="OrthoDB" id="516854at2"/>
<protein>
    <submittedName>
        <fullName evidence="2">DUF4365 domain-containing protein</fullName>
    </submittedName>
</protein>
<organism evidence="2 3">
    <name type="scientific">Persicimonas caeni</name>
    <dbReference type="NCBI Taxonomy" id="2292766"/>
    <lineage>
        <taxon>Bacteria</taxon>
        <taxon>Deltaproteobacteria</taxon>
        <taxon>Bradymonadales</taxon>
        <taxon>Bradymonadaceae</taxon>
        <taxon>Persicimonas</taxon>
    </lineage>
</organism>
<dbReference type="Pfam" id="PF14280">
    <property type="entry name" value="DUF4365"/>
    <property type="match status" value="1"/>
</dbReference>
<evidence type="ECO:0000313" key="3">
    <source>
        <dbReference type="Proteomes" id="UP000315995"/>
    </source>
</evidence>
<dbReference type="EMBL" id="CP041186">
    <property type="protein sequence ID" value="QDG49512.1"/>
    <property type="molecule type" value="Genomic_DNA"/>
</dbReference>
<dbReference type="AlphaFoldDB" id="A0A4Y6PMK7"/>
<sequence>MSARPQREARSVLSTNDIKEELSYAYVHAVASKTAFSCDRVSKDRDSIDVTIRAKGKLAEDSKVYSPVLDLQLKATSNATIREGQVVFDLKMKNYDELRERSQTPRLLVVLVLPANEDEWLEFGAEQLVARRCCYWYSLRGAEEVDNETSRRIEIPQVQVFSPEQLRALMVKASRYEEIGNEL</sequence>
<evidence type="ECO:0000259" key="1">
    <source>
        <dbReference type="Pfam" id="PF14280"/>
    </source>
</evidence>
<reference evidence="2 3" key="1">
    <citation type="submission" date="2019-06" db="EMBL/GenBank/DDBJ databases">
        <title>Persicimonas caeni gen. nov., sp. nov., a predatory bacterium isolated from solar saltern.</title>
        <authorList>
            <person name="Wang S."/>
        </authorList>
    </citation>
    <scope>NUCLEOTIDE SEQUENCE [LARGE SCALE GENOMIC DNA]</scope>
    <source>
        <strain evidence="2 3">YN101</strain>
    </source>
</reference>
<dbReference type="Proteomes" id="UP000315995">
    <property type="component" value="Chromosome"/>
</dbReference>
<feature type="domain" description="DUF4365" evidence="1">
    <location>
        <begin position="20"/>
        <end position="171"/>
    </location>
</feature>
<gene>
    <name evidence="2" type="ORF">FIV42_01795</name>
</gene>
<dbReference type="InterPro" id="IPR025375">
    <property type="entry name" value="DUF4365"/>
</dbReference>
<evidence type="ECO:0000313" key="2">
    <source>
        <dbReference type="EMBL" id="QDG49512.1"/>
    </source>
</evidence>
<proteinExistence type="predicted"/>
<name>A0A4Y6PMK7_PERCE</name>
<keyword evidence="3" id="KW-1185">Reference proteome</keyword>
<accession>A0A4Y6PMK7</accession>
<accession>A0A5B8Y2U4</accession>